<dbReference type="SUPFAM" id="SSF48403">
    <property type="entry name" value="Ankyrin repeat"/>
    <property type="match status" value="1"/>
</dbReference>
<sequence>MDEWKCRNTMLGYLEADKSPYESRGYYLECIKFATQYSDHLSLLVILQFMAVALDGECLLLAVKVDDAFAVRVLLHHGAPISYQNKSGETVDSLHEAFRQRKYAAAEEILKFLNYRSARLV</sequence>
<organism evidence="3">
    <name type="scientific">Gongylonema pulchrum</name>
    <dbReference type="NCBI Taxonomy" id="637853"/>
    <lineage>
        <taxon>Eukaryota</taxon>
        <taxon>Metazoa</taxon>
        <taxon>Ecdysozoa</taxon>
        <taxon>Nematoda</taxon>
        <taxon>Chromadorea</taxon>
        <taxon>Rhabditida</taxon>
        <taxon>Spirurina</taxon>
        <taxon>Spiruromorpha</taxon>
        <taxon>Spiruroidea</taxon>
        <taxon>Gongylonematidae</taxon>
        <taxon>Gongylonema</taxon>
    </lineage>
</organism>
<dbReference type="InterPro" id="IPR036770">
    <property type="entry name" value="Ankyrin_rpt-contain_sf"/>
</dbReference>
<keyword evidence="2" id="KW-1185">Reference proteome</keyword>
<evidence type="ECO:0000313" key="2">
    <source>
        <dbReference type="Proteomes" id="UP000271098"/>
    </source>
</evidence>
<proteinExistence type="predicted"/>
<dbReference type="EMBL" id="UYRT01107053">
    <property type="protein sequence ID" value="VDN44718.1"/>
    <property type="molecule type" value="Genomic_DNA"/>
</dbReference>
<evidence type="ECO:0000313" key="3">
    <source>
        <dbReference type="WBParaSite" id="GPUH_0002585901-mRNA-1"/>
    </source>
</evidence>
<dbReference type="AlphaFoldDB" id="A0A183EXY8"/>
<name>A0A183EXY8_9BILA</name>
<evidence type="ECO:0000313" key="1">
    <source>
        <dbReference type="EMBL" id="VDN44718.1"/>
    </source>
</evidence>
<gene>
    <name evidence="1" type="ORF">GPUH_LOCUS25825</name>
</gene>
<dbReference type="Proteomes" id="UP000271098">
    <property type="component" value="Unassembled WGS sequence"/>
</dbReference>
<accession>A0A183EXY8</accession>
<dbReference type="WBParaSite" id="GPUH_0002585901-mRNA-1">
    <property type="protein sequence ID" value="GPUH_0002585901-mRNA-1"/>
    <property type="gene ID" value="GPUH_0002585901"/>
</dbReference>
<reference evidence="3" key="1">
    <citation type="submission" date="2016-06" db="UniProtKB">
        <authorList>
            <consortium name="WormBaseParasite"/>
        </authorList>
    </citation>
    <scope>IDENTIFICATION</scope>
</reference>
<protein>
    <submittedName>
        <fullName evidence="3">ANK_REP_REGION domain-containing protein</fullName>
    </submittedName>
</protein>
<reference evidence="1 2" key="2">
    <citation type="submission" date="2018-11" db="EMBL/GenBank/DDBJ databases">
        <authorList>
            <consortium name="Pathogen Informatics"/>
        </authorList>
    </citation>
    <scope>NUCLEOTIDE SEQUENCE [LARGE SCALE GENOMIC DNA]</scope>
</reference>
<dbReference type="Gene3D" id="1.25.40.20">
    <property type="entry name" value="Ankyrin repeat-containing domain"/>
    <property type="match status" value="1"/>
</dbReference>